<evidence type="ECO:0000313" key="2">
    <source>
        <dbReference type="Proteomes" id="UP000037185"/>
    </source>
</evidence>
<protein>
    <submittedName>
        <fullName evidence="1">Uncharacterized protein</fullName>
    </submittedName>
</protein>
<evidence type="ECO:0000313" key="1">
    <source>
        <dbReference type="EMBL" id="KNE79891.1"/>
    </source>
</evidence>
<name>A0ACC4W5N9_STRFR</name>
<proteinExistence type="predicted"/>
<dbReference type="Proteomes" id="UP000037185">
    <property type="component" value="Unassembled WGS sequence"/>
</dbReference>
<sequence length="201" mass="20433">MSTEPWQQQQPGQNPYAQQPQPGAPQHGVPPQGGYGYPPQQPQPGGAPGGMPGGMPGGFPPPPPPAGRISNAGLAIGAAIVLMLVGAAIYGLILKEAEMQIGYIAVGVGALIGLALGKLGGGNPVLPFVGIVLGLLGVYLGQVFGVAMAFADLPGAPGFFEILTQHFGDINEGLKENLEAIDYLFYALSGAAGFSLTKKFS</sequence>
<gene>
    <name evidence="1" type="ORF">ADZ36_25150</name>
</gene>
<accession>A0ACC4W5N9</accession>
<dbReference type="EMBL" id="LGSP01000067">
    <property type="protein sequence ID" value="KNE79891.1"/>
    <property type="molecule type" value="Genomic_DNA"/>
</dbReference>
<reference evidence="1" key="1">
    <citation type="submission" date="2015-07" db="EMBL/GenBank/DDBJ databases">
        <title>Draft genome sequence of Streptomyces fradiae, a resistant strain to nitron-oligomycin.</title>
        <authorList>
            <person name="Vatlin A.A."/>
            <person name="Bekker O.B."/>
            <person name="Danilenko V.N."/>
        </authorList>
    </citation>
    <scope>NUCLEOTIDE SEQUENCE</scope>
    <source>
        <strain evidence="1">Olg1-1</strain>
    </source>
</reference>
<organism evidence="1 2">
    <name type="scientific">Streptomyces fradiae</name>
    <name type="common">Streptomyces roseoflavus</name>
    <dbReference type="NCBI Taxonomy" id="1906"/>
    <lineage>
        <taxon>Bacteria</taxon>
        <taxon>Bacillati</taxon>
        <taxon>Actinomycetota</taxon>
        <taxon>Actinomycetes</taxon>
        <taxon>Kitasatosporales</taxon>
        <taxon>Streptomycetaceae</taxon>
        <taxon>Streptomyces</taxon>
    </lineage>
</organism>
<keyword evidence="2" id="KW-1185">Reference proteome</keyword>
<comment type="caution">
    <text evidence="1">The sequence shown here is derived from an EMBL/GenBank/DDBJ whole genome shotgun (WGS) entry which is preliminary data.</text>
</comment>